<feature type="domain" description="Fibronectin type-III" evidence="2">
    <location>
        <begin position="81"/>
        <end position="175"/>
    </location>
</feature>
<dbReference type="OMA" id="IGANDRC"/>
<dbReference type="KEGG" id="psoj:PHYSODRAFT_468711"/>
<dbReference type="Proteomes" id="UP000002640">
    <property type="component" value="Unassembled WGS sequence"/>
</dbReference>
<organism evidence="3 4">
    <name type="scientific">Phytophthora sojae (strain P6497)</name>
    <name type="common">Soybean stem and root rot agent</name>
    <name type="synonym">Phytophthora megasperma f. sp. glycines</name>
    <dbReference type="NCBI Taxonomy" id="1094619"/>
    <lineage>
        <taxon>Eukaryota</taxon>
        <taxon>Sar</taxon>
        <taxon>Stramenopiles</taxon>
        <taxon>Oomycota</taxon>
        <taxon>Peronosporomycetes</taxon>
        <taxon>Peronosporales</taxon>
        <taxon>Peronosporaceae</taxon>
        <taxon>Phytophthora</taxon>
    </lineage>
</organism>
<evidence type="ECO:0000259" key="2">
    <source>
        <dbReference type="PROSITE" id="PS50853"/>
    </source>
</evidence>
<accession>G4YGZ1</accession>
<proteinExistence type="predicted"/>
<dbReference type="PANTHER" id="PTHR46708:SF2">
    <property type="entry name" value="FIBRONECTIN TYPE-III DOMAIN-CONTAINING PROTEIN"/>
    <property type="match status" value="1"/>
</dbReference>
<dbReference type="InterPro" id="IPR050991">
    <property type="entry name" value="ECM_Regulatory_Proteins"/>
</dbReference>
<dbReference type="PROSITE" id="PS50853">
    <property type="entry name" value="FN3"/>
    <property type="match status" value="2"/>
</dbReference>
<dbReference type="CDD" id="cd00063">
    <property type="entry name" value="FN3"/>
    <property type="match status" value="2"/>
</dbReference>
<dbReference type="SMART" id="SM00060">
    <property type="entry name" value="FN3"/>
    <property type="match status" value="3"/>
</dbReference>
<dbReference type="PANTHER" id="PTHR46708">
    <property type="entry name" value="TENASCIN"/>
    <property type="match status" value="1"/>
</dbReference>
<dbReference type="InterPro" id="IPR013783">
    <property type="entry name" value="Ig-like_fold"/>
</dbReference>
<dbReference type="Pfam" id="PF00041">
    <property type="entry name" value="fn3"/>
    <property type="match status" value="1"/>
</dbReference>
<evidence type="ECO:0000256" key="1">
    <source>
        <dbReference type="ARBA" id="ARBA00022737"/>
    </source>
</evidence>
<dbReference type="InterPro" id="IPR036116">
    <property type="entry name" value="FN3_sf"/>
</dbReference>
<feature type="domain" description="Fibronectin type-III" evidence="2">
    <location>
        <begin position="179"/>
        <end position="271"/>
    </location>
</feature>
<keyword evidence="4" id="KW-1185">Reference proteome</keyword>
<dbReference type="RefSeq" id="XP_009514967.1">
    <property type="nucleotide sequence ID" value="XM_009516672.1"/>
</dbReference>
<evidence type="ECO:0000313" key="4">
    <source>
        <dbReference type="Proteomes" id="UP000002640"/>
    </source>
</evidence>
<dbReference type="AlphaFoldDB" id="G4YGZ1"/>
<evidence type="ECO:0000313" key="3">
    <source>
        <dbReference type="EMBL" id="EGZ27692.1"/>
    </source>
</evidence>
<keyword evidence="1" id="KW-0677">Repeat</keyword>
<reference evidence="3 4" key="1">
    <citation type="journal article" date="2006" name="Science">
        <title>Phytophthora genome sequences uncover evolutionary origins and mechanisms of pathogenesis.</title>
        <authorList>
            <person name="Tyler B.M."/>
            <person name="Tripathy S."/>
            <person name="Zhang X."/>
            <person name="Dehal P."/>
            <person name="Jiang R.H."/>
            <person name="Aerts A."/>
            <person name="Arredondo F.D."/>
            <person name="Baxter L."/>
            <person name="Bensasson D."/>
            <person name="Beynon J.L."/>
            <person name="Chapman J."/>
            <person name="Damasceno C.M."/>
            <person name="Dorrance A.E."/>
            <person name="Dou D."/>
            <person name="Dickerman A.W."/>
            <person name="Dubchak I.L."/>
            <person name="Garbelotto M."/>
            <person name="Gijzen M."/>
            <person name="Gordon S.G."/>
            <person name="Govers F."/>
            <person name="Grunwald N.J."/>
            <person name="Huang W."/>
            <person name="Ivors K.L."/>
            <person name="Jones R.W."/>
            <person name="Kamoun S."/>
            <person name="Krampis K."/>
            <person name="Lamour K.H."/>
            <person name="Lee M.K."/>
            <person name="McDonald W.H."/>
            <person name="Medina M."/>
            <person name="Meijer H.J."/>
            <person name="Nordberg E.K."/>
            <person name="Maclean D.J."/>
            <person name="Ospina-Giraldo M.D."/>
            <person name="Morris P.F."/>
            <person name="Phuntumart V."/>
            <person name="Putnam N.H."/>
            <person name="Rash S."/>
            <person name="Rose J.K."/>
            <person name="Sakihama Y."/>
            <person name="Salamov A.A."/>
            <person name="Savidor A."/>
            <person name="Scheuring C.F."/>
            <person name="Smith B.M."/>
            <person name="Sobral B.W."/>
            <person name="Terry A."/>
            <person name="Torto-Alalibo T.A."/>
            <person name="Win J."/>
            <person name="Xu Z."/>
            <person name="Zhang H."/>
            <person name="Grigoriev I.V."/>
            <person name="Rokhsar D.S."/>
            <person name="Boore J.L."/>
        </authorList>
    </citation>
    <scope>NUCLEOTIDE SEQUENCE [LARGE SCALE GENOMIC DNA]</scope>
    <source>
        <strain evidence="3 4">P6497</strain>
    </source>
</reference>
<dbReference type="SUPFAM" id="SSF49265">
    <property type="entry name" value="Fibronectin type III"/>
    <property type="match status" value="2"/>
</dbReference>
<dbReference type="GeneID" id="20653723"/>
<protein>
    <recommendedName>
        <fullName evidence="2">Fibronectin type-III domain-containing protein</fullName>
    </recommendedName>
</protein>
<dbReference type="Gene3D" id="2.60.40.10">
    <property type="entry name" value="Immunoglobulins"/>
    <property type="match status" value="3"/>
</dbReference>
<dbReference type="EMBL" id="JH159151">
    <property type="protein sequence ID" value="EGZ27692.1"/>
    <property type="molecule type" value="Genomic_DNA"/>
</dbReference>
<gene>
    <name evidence="3" type="ORF">PHYSODRAFT_468711</name>
</gene>
<sequence length="438" mass="45351">MATSDVGDFTEVATTIGTDTMDVVEVLHLSESSDEPLLPETRYIFKAVAVTLVDICISVATSLQLANATDTYTAAAAIPGPPPSPYFLQTTGGMITMSLAKSLNMQGATLTGFLVTTTDATGSSVTNSIAADGAVTYNATPLQASSSYEVSAAVVTNLGTSLFSSSITMSTTAPSTPTAPRNITIVNITGSSAVAEWSLPLDSGGVDLTGYSVILISLGSQEERPALASPALLKDLAANTVYTVKMTATNAAGKKSLKSESVATSFKTRSLTIPSVPLDVSSIFASGGAIEVSWNPPADRGGERLSSMTYNTSVYSVTPCFDTRVDVLSPCSRCNSVKLLAVQQYQLIADTTMCESPSSDVVCPDGTQDCCLTRADTEYGFGLTCGRMGPARKPRVVVGTTSAVFNGLNSSSTYYFGVQAINGAGRSSTSLLQGLQTT</sequence>
<dbReference type="InParanoid" id="G4YGZ1"/>
<name>G4YGZ1_PHYSP</name>
<dbReference type="InterPro" id="IPR003961">
    <property type="entry name" value="FN3_dom"/>
</dbReference>